<feature type="domain" description="FlgD Tudor-like" evidence="8">
    <location>
        <begin position="94"/>
        <end position="229"/>
    </location>
</feature>
<evidence type="ECO:0000256" key="2">
    <source>
        <dbReference type="ARBA" id="ARBA00016013"/>
    </source>
</evidence>
<dbReference type="RefSeq" id="WP_053937160.1">
    <property type="nucleotide sequence ID" value="NZ_LAQT01000004.1"/>
</dbReference>
<gene>
    <name evidence="9" type="primary">flgD</name>
    <name evidence="9" type="ORF">WG78_07435</name>
</gene>
<comment type="function">
    <text evidence="4 5">Required for flagellar hook formation. May act as a scaffolding protein.</text>
</comment>
<dbReference type="Pfam" id="PF13861">
    <property type="entry name" value="FLgD_tudor"/>
    <property type="match status" value="1"/>
</dbReference>
<dbReference type="Pfam" id="PF03963">
    <property type="entry name" value="FlgD"/>
    <property type="match status" value="1"/>
</dbReference>
<organism evidence="9 10">
    <name type="scientific">Amantichitinum ursilacus</name>
    <dbReference type="NCBI Taxonomy" id="857265"/>
    <lineage>
        <taxon>Bacteria</taxon>
        <taxon>Pseudomonadati</taxon>
        <taxon>Pseudomonadota</taxon>
        <taxon>Betaproteobacteria</taxon>
        <taxon>Neisseriales</taxon>
        <taxon>Chitinibacteraceae</taxon>
        <taxon>Amantichitinum</taxon>
    </lineage>
</organism>
<dbReference type="Gene3D" id="2.60.40.4070">
    <property type="match status" value="1"/>
</dbReference>
<sequence>MTSSVSSKSFDFSSLNSTSATSSGASGSAAAQAATDQQNQFLKLLVTQLQNQDPTNPMDSAQTTSQLAQISTVTSLAQVNANLQSLLSSSTSGQSLQAASLIGKAVLAPTKSSFTFDGTNPISASVDVPTGTQSMTVQVVNSSGSVVDTFTSTPTAGQMNDIEWDGTDANGNKLAKGEYKLVAKGTDSSGTTNSLTVDGWQQATSVVLGSSGIQVTLGDGSKVNLSDIKQIAAIPSSSSSTSSTSS</sequence>
<comment type="caution">
    <text evidence="9">The sequence shown here is derived from an EMBL/GenBank/DDBJ whole genome shotgun (WGS) entry which is preliminary data.</text>
</comment>
<protein>
    <recommendedName>
        <fullName evidence="2 5">Basal-body rod modification protein FlgD</fullName>
    </recommendedName>
</protein>
<dbReference type="InterPro" id="IPR005648">
    <property type="entry name" value="FlgD"/>
</dbReference>
<proteinExistence type="inferred from homology"/>
<dbReference type="Gene3D" id="2.30.30.910">
    <property type="match status" value="1"/>
</dbReference>
<dbReference type="EMBL" id="LAQT01000004">
    <property type="protein sequence ID" value="KPC53934.1"/>
    <property type="molecule type" value="Genomic_DNA"/>
</dbReference>
<dbReference type="AlphaFoldDB" id="A0A0N0GPQ5"/>
<dbReference type="PATRIC" id="fig|857265.3.peg.1525"/>
<evidence type="ECO:0000256" key="1">
    <source>
        <dbReference type="ARBA" id="ARBA00010577"/>
    </source>
</evidence>
<dbReference type="InterPro" id="IPR025965">
    <property type="entry name" value="FlgD/Vpr_Ig-like"/>
</dbReference>
<evidence type="ECO:0000313" key="10">
    <source>
        <dbReference type="Proteomes" id="UP000037939"/>
    </source>
</evidence>
<name>A0A0N0GPQ5_9NEIS</name>
<dbReference type="InterPro" id="IPR025963">
    <property type="entry name" value="FLgD_Tudor"/>
</dbReference>
<dbReference type="STRING" id="857265.WG78_07435"/>
<dbReference type="Pfam" id="PF13860">
    <property type="entry name" value="FlgD_ig"/>
    <property type="match status" value="1"/>
</dbReference>
<keyword evidence="3 5" id="KW-1005">Bacterial flagellum biogenesis</keyword>
<dbReference type="OrthoDB" id="9785233at2"/>
<evidence type="ECO:0000256" key="6">
    <source>
        <dbReference type="SAM" id="MobiDB-lite"/>
    </source>
</evidence>
<evidence type="ECO:0000313" key="9">
    <source>
        <dbReference type="EMBL" id="KPC53934.1"/>
    </source>
</evidence>
<dbReference type="GO" id="GO:0044781">
    <property type="term" value="P:bacterial-type flagellum organization"/>
    <property type="evidence" value="ECO:0007669"/>
    <property type="project" value="UniProtKB-UniRule"/>
</dbReference>
<evidence type="ECO:0000256" key="3">
    <source>
        <dbReference type="ARBA" id="ARBA00022795"/>
    </source>
</evidence>
<comment type="similarity">
    <text evidence="1 5">Belongs to the FlgD family.</text>
</comment>
<feature type="region of interest" description="Disordered" evidence="6">
    <location>
        <begin position="1"/>
        <end position="32"/>
    </location>
</feature>
<evidence type="ECO:0000259" key="8">
    <source>
        <dbReference type="Pfam" id="PF13861"/>
    </source>
</evidence>
<dbReference type="Proteomes" id="UP000037939">
    <property type="component" value="Unassembled WGS sequence"/>
</dbReference>
<accession>A0A0N0GPQ5</accession>
<evidence type="ECO:0000256" key="5">
    <source>
        <dbReference type="RuleBase" id="RU362076"/>
    </source>
</evidence>
<evidence type="ECO:0000256" key="4">
    <source>
        <dbReference type="ARBA" id="ARBA00024746"/>
    </source>
</evidence>
<keyword evidence="10" id="KW-1185">Reference proteome</keyword>
<feature type="domain" description="FlgD/Vpr Ig-like" evidence="7">
    <location>
        <begin position="114"/>
        <end position="188"/>
    </location>
</feature>
<evidence type="ECO:0000259" key="7">
    <source>
        <dbReference type="Pfam" id="PF13860"/>
    </source>
</evidence>
<reference evidence="9 10" key="1">
    <citation type="submission" date="2015-07" db="EMBL/GenBank/DDBJ databases">
        <title>Draft genome sequence of the Amantichitinum ursilacus IGB-41, a new chitin-degrading bacterium.</title>
        <authorList>
            <person name="Kirstahler P."/>
            <person name="Guenther M."/>
            <person name="Grumaz C."/>
            <person name="Rupp S."/>
            <person name="Zibek S."/>
            <person name="Sohn K."/>
        </authorList>
    </citation>
    <scope>NUCLEOTIDE SEQUENCE [LARGE SCALE GENOMIC DNA]</scope>
    <source>
        <strain evidence="9 10">IGB-41</strain>
    </source>
</reference>